<feature type="compositionally biased region" description="Low complexity" evidence="3">
    <location>
        <begin position="307"/>
        <end position="321"/>
    </location>
</feature>
<gene>
    <name evidence="6" type="primary">SH2D7</name>
</gene>
<evidence type="ECO:0000313" key="6">
    <source>
        <dbReference type="RefSeq" id="XP_019839608.2"/>
    </source>
</evidence>
<feature type="compositionally biased region" description="Polar residues" evidence="3">
    <location>
        <begin position="425"/>
        <end position="441"/>
    </location>
</feature>
<proteinExistence type="predicted"/>
<protein>
    <submittedName>
        <fullName evidence="6">SH2 domain-containing protein 7 isoform X1</fullName>
    </submittedName>
</protein>
<feature type="region of interest" description="Disordered" evidence="3">
    <location>
        <begin position="412"/>
        <end position="469"/>
    </location>
</feature>
<sequence>MEAHLRQLSLGRGPKGAGDRQALAELQELALSWFMETQAPLILQNGVLPAWFHGFITRKQTEQLLRDKALGSFLIRLSDRATGYILSYRGSDRCRHFVINQLRNRRYLISGDTQSHGTLAELVHHYQEVQFEPFGETLSAACPRMEDNDLYDAITVGLHQADPSLEYPPEEASSPPASPKHQVSSLHKRRSLDASPRNLSEEESMEAPVKVPPLPERRGSLLSNSFGGSNDIIYADLRKMNQARLGLGTDISGWQGPVPGGSQACSPGKEAQRRLSDGSQNKPDGPGPALSGVSPDQGPRVSPISWGLLLPSSSEASGSSGATWSQGSPKLSRGAQPCFQSSCADTYESIWTEDVPEDTRDVPRREDGSAHEQIAVCWGSPARTPYPGMGPTYSKLSGFTDSGYERISEVPELPEPRHTYEQIPGASSQEQGGWTDTQIQAARSKEAGRTHKVGSRVGRGGYQPAESYW</sequence>
<dbReference type="InterPro" id="IPR035885">
    <property type="entry name" value="SH2D7_SH2"/>
</dbReference>
<dbReference type="InterPro" id="IPR000980">
    <property type="entry name" value="SH2"/>
</dbReference>
<evidence type="ECO:0000256" key="2">
    <source>
        <dbReference type="PROSITE-ProRule" id="PRU00191"/>
    </source>
</evidence>
<dbReference type="GO" id="GO:0005737">
    <property type="term" value="C:cytoplasm"/>
    <property type="evidence" value="ECO:0007669"/>
    <property type="project" value="TreeGrafter"/>
</dbReference>
<evidence type="ECO:0000256" key="1">
    <source>
        <dbReference type="ARBA" id="ARBA00022999"/>
    </source>
</evidence>
<dbReference type="GeneID" id="109575764"/>
<accession>A0A6P5DMK5</accession>
<keyword evidence="1 2" id="KW-0727">SH2 domain</keyword>
<dbReference type="PANTHER" id="PTHR14388:SF6">
    <property type="entry name" value="SH2 DOMAIN-CONTAINING PROTEIN 7"/>
    <property type="match status" value="1"/>
</dbReference>
<dbReference type="PROSITE" id="PS50001">
    <property type="entry name" value="SH2"/>
    <property type="match status" value="1"/>
</dbReference>
<evidence type="ECO:0000259" key="4">
    <source>
        <dbReference type="PROSITE" id="PS50001"/>
    </source>
</evidence>
<dbReference type="CTD" id="646892"/>
<evidence type="ECO:0000256" key="3">
    <source>
        <dbReference type="SAM" id="MobiDB-lite"/>
    </source>
</evidence>
<feature type="region of interest" description="Disordered" evidence="3">
    <location>
        <begin position="163"/>
        <end position="225"/>
    </location>
</feature>
<dbReference type="SMART" id="SM00252">
    <property type="entry name" value="SH2"/>
    <property type="match status" value="1"/>
</dbReference>
<dbReference type="CDD" id="cd10417">
    <property type="entry name" value="SH2_SH2D7"/>
    <property type="match status" value="1"/>
</dbReference>
<name>A0A6P5DMK5_BOSIN</name>
<evidence type="ECO:0000313" key="5">
    <source>
        <dbReference type="Proteomes" id="UP001652663"/>
    </source>
</evidence>
<reference evidence="6" key="1">
    <citation type="submission" date="2025-08" db="UniProtKB">
        <authorList>
            <consortium name="RefSeq"/>
        </authorList>
    </citation>
    <scope>IDENTIFICATION</scope>
    <source>
        <tissue evidence="6">Blood</tissue>
    </source>
</reference>
<dbReference type="PANTHER" id="PTHR14388">
    <property type="entry name" value="T CELL-SPECIFIC ADAPTER PROTEIN TSAD"/>
    <property type="match status" value="1"/>
</dbReference>
<dbReference type="KEGG" id="biu:109575764"/>
<dbReference type="Proteomes" id="UP001652663">
    <property type="component" value="Chromosome 21"/>
</dbReference>
<dbReference type="PRINTS" id="PR00401">
    <property type="entry name" value="SH2DOMAIN"/>
</dbReference>
<feature type="compositionally biased region" description="Low complexity" evidence="3">
    <location>
        <begin position="163"/>
        <end position="175"/>
    </location>
</feature>
<dbReference type="Pfam" id="PF00017">
    <property type="entry name" value="SH2"/>
    <property type="match status" value="1"/>
</dbReference>
<organism evidence="5 6">
    <name type="scientific">Bos indicus</name>
    <name type="common">Zebu</name>
    <dbReference type="NCBI Taxonomy" id="9915"/>
    <lineage>
        <taxon>Eukaryota</taxon>
        <taxon>Metazoa</taxon>
        <taxon>Chordata</taxon>
        <taxon>Craniata</taxon>
        <taxon>Vertebrata</taxon>
        <taxon>Euteleostomi</taxon>
        <taxon>Mammalia</taxon>
        <taxon>Eutheria</taxon>
        <taxon>Laurasiatheria</taxon>
        <taxon>Artiodactyla</taxon>
        <taxon>Ruminantia</taxon>
        <taxon>Pecora</taxon>
        <taxon>Bovidae</taxon>
        <taxon>Bovinae</taxon>
        <taxon>Bos</taxon>
    </lineage>
</organism>
<keyword evidence="5" id="KW-1185">Reference proteome</keyword>
<feature type="region of interest" description="Disordered" evidence="3">
    <location>
        <begin position="254"/>
        <end position="338"/>
    </location>
</feature>
<dbReference type="InterPro" id="IPR036860">
    <property type="entry name" value="SH2_dom_sf"/>
</dbReference>
<dbReference type="Gene3D" id="3.30.505.10">
    <property type="entry name" value="SH2 domain"/>
    <property type="match status" value="1"/>
</dbReference>
<dbReference type="RefSeq" id="XP_019839608.2">
    <property type="nucleotide sequence ID" value="XM_019984049.2"/>
</dbReference>
<dbReference type="OrthoDB" id="6108017at2759"/>
<feature type="domain" description="SH2" evidence="4">
    <location>
        <begin position="51"/>
        <end position="128"/>
    </location>
</feature>
<dbReference type="SUPFAM" id="SSF55550">
    <property type="entry name" value="SH2 domain"/>
    <property type="match status" value="1"/>
</dbReference>